<keyword evidence="9" id="KW-0614">Plasmid</keyword>
<evidence type="ECO:0000256" key="2">
    <source>
        <dbReference type="ARBA" id="ARBA00007951"/>
    </source>
</evidence>
<dbReference type="EMBL" id="AP025294">
    <property type="protein sequence ID" value="BDD01188.1"/>
    <property type="molecule type" value="Genomic_DNA"/>
</dbReference>
<protein>
    <recommendedName>
        <fullName evidence="3">alpha-L-fucosidase</fullName>
        <ecNumber evidence="3">3.2.1.51</ecNumber>
    </recommendedName>
</protein>
<accession>A0ABM7VJM4</accession>
<evidence type="ECO:0000259" key="8">
    <source>
        <dbReference type="Pfam" id="PF01120"/>
    </source>
</evidence>
<evidence type="ECO:0000256" key="3">
    <source>
        <dbReference type="ARBA" id="ARBA00012662"/>
    </source>
</evidence>
<feature type="signal peptide" evidence="7">
    <location>
        <begin position="1"/>
        <end position="22"/>
    </location>
</feature>
<name>A0ABM7VJM4_9BACT</name>
<keyword evidence="6" id="KW-0326">Glycosidase</keyword>
<keyword evidence="5" id="KW-0378">Hydrolase</keyword>
<dbReference type="SMART" id="SM00812">
    <property type="entry name" value="Alpha_L_fucos"/>
    <property type="match status" value="1"/>
</dbReference>
<dbReference type="Proteomes" id="UP001354989">
    <property type="component" value="Plasmid pPP2"/>
</dbReference>
<feature type="domain" description="Glycoside hydrolase family 29 N-terminal" evidence="8">
    <location>
        <begin position="25"/>
        <end position="341"/>
    </location>
</feature>
<organism evidence="9 10">
    <name type="scientific">Persicobacter psychrovividus</name>
    <dbReference type="NCBI Taxonomy" id="387638"/>
    <lineage>
        <taxon>Bacteria</taxon>
        <taxon>Pseudomonadati</taxon>
        <taxon>Bacteroidota</taxon>
        <taxon>Cytophagia</taxon>
        <taxon>Cytophagales</taxon>
        <taxon>Persicobacteraceae</taxon>
        <taxon>Persicobacter</taxon>
    </lineage>
</organism>
<evidence type="ECO:0000256" key="7">
    <source>
        <dbReference type="SAM" id="SignalP"/>
    </source>
</evidence>
<dbReference type="InterPro" id="IPR016286">
    <property type="entry name" value="FUC_metazoa-typ"/>
</dbReference>
<dbReference type="PRINTS" id="PR00741">
    <property type="entry name" value="GLHYDRLASE29"/>
</dbReference>
<dbReference type="Pfam" id="PF01120">
    <property type="entry name" value="Alpha_L_fucos"/>
    <property type="match status" value="1"/>
</dbReference>
<geneLocation type="plasmid" evidence="9 10">
    <name>pPP2</name>
</geneLocation>
<dbReference type="InterPro" id="IPR000933">
    <property type="entry name" value="Glyco_hydro_29"/>
</dbReference>
<dbReference type="Gene3D" id="3.20.20.80">
    <property type="entry name" value="Glycosidases"/>
    <property type="match status" value="1"/>
</dbReference>
<dbReference type="EC" id="3.2.1.51" evidence="3"/>
<dbReference type="InterPro" id="IPR057739">
    <property type="entry name" value="Glyco_hydro_29_N"/>
</dbReference>
<feature type="chain" id="PRO_5045351898" description="alpha-L-fucosidase" evidence="7">
    <location>
        <begin position="23"/>
        <end position="457"/>
    </location>
</feature>
<comment type="similarity">
    <text evidence="2">Belongs to the glycosyl hydrolase 29 family.</text>
</comment>
<evidence type="ECO:0000256" key="1">
    <source>
        <dbReference type="ARBA" id="ARBA00004071"/>
    </source>
</evidence>
<dbReference type="RefSeq" id="WP_338398779.1">
    <property type="nucleotide sequence ID" value="NZ_AP025294.1"/>
</dbReference>
<evidence type="ECO:0000313" key="10">
    <source>
        <dbReference type="Proteomes" id="UP001354989"/>
    </source>
</evidence>
<evidence type="ECO:0000256" key="4">
    <source>
        <dbReference type="ARBA" id="ARBA00022729"/>
    </source>
</evidence>
<reference evidence="9 10" key="1">
    <citation type="submission" date="2021-12" db="EMBL/GenBank/DDBJ databases">
        <title>Genome sequencing of bacteria with rrn-lacking chromosome and rrn-plasmid.</title>
        <authorList>
            <person name="Anda M."/>
            <person name="Iwasaki W."/>
        </authorList>
    </citation>
    <scope>NUCLEOTIDE SEQUENCE [LARGE SCALE GENOMIC DNA]</scope>
    <source>
        <strain evidence="9 10">NBRC 101262</strain>
        <plasmid evidence="9 10">pPP2</plasmid>
    </source>
</reference>
<evidence type="ECO:0000313" key="9">
    <source>
        <dbReference type="EMBL" id="BDD01188.1"/>
    </source>
</evidence>
<evidence type="ECO:0000256" key="6">
    <source>
        <dbReference type="ARBA" id="ARBA00023295"/>
    </source>
</evidence>
<keyword evidence="4 7" id="KW-0732">Signal</keyword>
<keyword evidence="10" id="KW-1185">Reference proteome</keyword>
<dbReference type="SUPFAM" id="SSF51445">
    <property type="entry name" value="(Trans)glycosidases"/>
    <property type="match status" value="1"/>
</dbReference>
<evidence type="ECO:0000256" key="5">
    <source>
        <dbReference type="ARBA" id="ARBA00022801"/>
    </source>
</evidence>
<dbReference type="PANTHER" id="PTHR10030:SF37">
    <property type="entry name" value="ALPHA-L-FUCOSIDASE-RELATED"/>
    <property type="match status" value="1"/>
</dbReference>
<dbReference type="PANTHER" id="PTHR10030">
    <property type="entry name" value="ALPHA-L-FUCOSIDASE"/>
    <property type="match status" value="1"/>
</dbReference>
<sequence length="457" mass="53226">MYKKLSFLTLLLLLFSNILVKADTPEKDQYNQRMQWFKDAKLGIFIHWGLYSKGIDSESWCMYHKKRSWEEYMTQQAKDFTAANYQPEEWAKLFKEVGADYAVMTSKHHDGFALWDTKYSKINAKDFSAAKRDVYTPWVKAIRNAGLKVGVYYSLCDWSHPDYSPITFDRPEKKLRKLYPQQRAERYLTPWQRFTKFNFNEMHELFERYQPDLVWFDGDWEHKADEWPSRVVKDSLLSWNPKVIVNSRLNWYGDYNTPEQDPPVIAPDRPWELCLTMNESWGYRADDHDYKSAKYLIETFVRSVAKGGNLLLDIGPKSDGTIPKPQVELLKEIGQWYQTNGTAIRNTEAGIPYGHFDGETTLSKDHKTINLFLMGGLKNFTTLRGVKGEIESIKVLGSNSPVKYKVIDSAPWNDIPGIIQIFFDDVKEDPYVTVVSVTFKTPISLYRGIGHAVEMND</sequence>
<gene>
    <name evidence="9" type="ORF">PEPS_34680</name>
</gene>
<proteinExistence type="inferred from homology"/>
<comment type="function">
    <text evidence="1">Alpha-L-fucosidase is responsible for hydrolyzing the alpha-1,6-linked fucose joined to the reducing-end N-acetylglucosamine of the carbohydrate moieties of glycoproteins.</text>
</comment>
<dbReference type="InterPro" id="IPR017853">
    <property type="entry name" value="GH"/>
</dbReference>